<feature type="region of interest" description="Disordered" evidence="1">
    <location>
        <begin position="220"/>
        <end position="240"/>
    </location>
</feature>
<dbReference type="EMBL" id="BARS01009697">
    <property type="protein sequence ID" value="GAF78289.1"/>
    <property type="molecule type" value="Genomic_DNA"/>
</dbReference>
<dbReference type="AlphaFoldDB" id="X0SB91"/>
<name>X0SB91_9ZZZZ</name>
<organism evidence="2">
    <name type="scientific">marine sediment metagenome</name>
    <dbReference type="NCBI Taxonomy" id="412755"/>
    <lineage>
        <taxon>unclassified sequences</taxon>
        <taxon>metagenomes</taxon>
        <taxon>ecological metagenomes</taxon>
    </lineage>
</organism>
<reference evidence="2" key="1">
    <citation type="journal article" date="2014" name="Front. Microbiol.">
        <title>High frequency of phylogenetically diverse reductive dehalogenase-homologous genes in deep subseafloor sedimentary metagenomes.</title>
        <authorList>
            <person name="Kawai M."/>
            <person name="Futagami T."/>
            <person name="Toyoda A."/>
            <person name="Takaki Y."/>
            <person name="Nishi S."/>
            <person name="Hori S."/>
            <person name="Arai W."/>
            <person name="Tsubouchi T."/>
            <person name="Morono Y."/>
            <person name="Uchiyama I."/>
            <person name="Ito T."/>
            <person name="Fujiyama A."/>
            <person name="Inagaki F."/>
            <person name="Takami H."/>
        </authorList>
    </citation>
    <scope>NUCLEOTIDE SEQUENCE</scope>
    <source>
        <strain evidence="2">Expedition CK06-06</strain>
    </source>
</reference>
<gene>
    <name evidence="2" type="ORF">S01H1_18171</name>
</gene>
<comment type="caution">
    <text evidence="2">The sequence shown here is derived from an EMBL/GenBank/DDBJ whole genome shotgun (WGS) entry which is preliminary data.</text>
</comment>
<sequence>MAVNPVGSSVSKNETTTAATISVDISWDPSVNNGGIIVGVAGRMDRSLETFTSLTIDGQAITTFVETSGTNDKFARIYTAIEADLPVGSGTVTITATFGQNENWRYVAAQQVENLDQSTPFTGSVIYGDTNTVITLNVTNDGVDELCFGICHDSQDVGLSKGSGDTLVGVVGTGSSRSAGMSYEQGNIGLSTQLQWTATASTFGRAIGIALNHAGGPTAGGNPTLAEAPTEASVPLNWTT</sequence>
<accession>X0SB91</accession>
<protein>
    <submittedName>
        <fullName evidence="2">Uncharacterized protein</fullName>
    </submittedName>
</protein>
<evidence type="ECO:0000313" key="2">
    <source>
        <dbReference type="EMBL" id="GAF78289.1"/>
    </source>
</evidence>
<evidence type="ECO:0000256" key="1">
    <source>
        <dbReference type="SAM" id="MobiDB-lite"/>
    </source>
</evidence>
<proteinExistence type="predicted"/>
<feature type="non-terminal residue" evidence="2">
    <location>
        <position position="240"/>
    </location>
</feature>